<protein>
    <submittedName>
        <fullName evidence="7">Methyl-accepting chemotaxis protein</fullName>
    </submittedName>
</protein>
<dbReference type="PANTHER" id="PTHR43531">
    <property type="entry name" value="PROTEIN ICFG"/>
    <property type="match status" value="1"/>
</dbReference>
<keyword evidence="4" id="KW-0812">Transmembrane</keyword>
<dbReference type="InterPro" id="IPR051310">
    <property type="entry name" value="MCP_chemotaxis"/>
</dbReference>
<evidence type="ECO:0000256" key="1">
    <source>
        <dbReference type="ARBA" id="ARBA00022500"/>
    </source>
</evidence>
<evidence type="ECO:0000256" key="3">
    <source>
        <dbReference type="PROSITE-ProRule" id="PRU00284"/>
    </source>
</evidence>
<keyword evidence="4" id="KW-1133">Transmembrane helix</keyword>
<feature type="transmembrane region" description="Helical" evidence="4">
    <location>
        <begin position="315"/>
        <end position="338"/>
    </location>
</feature>
<dbReference type="Gene3D" id="3.30.450.20">
    <property type="entry name" value="PAS domain"/>
    <property type="match status" value="1"/>
</dbReference>
<keyword evidence="3" id="KW-0807">Transducer</keyword>
<dbReference type="EMBL" id="CP157940">
    <property type="protein sequence ID" value="XBS55081.1"/>
    <property type="molecule type" value="Genomic_DNA"/>
</dbReference>
<reference evidence="7" key="1">
    <citation type="submission" date="2024-06" db="EMBL/GenBank/DDBJ databases">
        <title>Lacrimispora cavernae sp. nov., a novel anaerobe isolated from bat guano pile inside a cave.</title>
        <authorList>
            <person name="Miller S.L."/>
            <person name="Lu N."/>
            <person name="King J."/>
            <person name="Sankaranarayanan K."/>
            <person name="Lawson P.A."/>
        </authorList>
    </citation>
    <scope>NUCLEOTIDE SEQUENCE</scope>
    <source>
        <strain evidence="7">BS-2</strain>
    </source>
</reference>
<feature type="domain" description="HAMP" evidence="6">
    <location>
        <begin position="339"/>
        <end position="393"/>
    </location>
</feature>
<organism evidence="7">
    <name type="scientific">Lacrimispora sp. BS-2</name>
    <dbReference type="NCBI Taxonomy" id="3151850"/>
    <lineage>
        <taxon>Bacteria</taxon>
        <taxon>Bacillati</taxon>
        <taxon>Bacillota</taxon>
        <taxon>Clostridia</taxon>
        <taxon>Lachnospirales</taxon>
        <taxon>Lachnospiraceae</taxon>
        <taxon>Lacrimispora</taxon>
    </lineage>
</organism>
<dbReference type="Pfam" id="PF00672">
    <property type="entry name" value="HAMP"/>
    <property type="match status" value="1"/>
</dbReference>
<evidence type="ECO:0000256" key="4">
    <source>
        <dbReference type="SAM" id="Phobius"/>
    </source>
</evidence>
<dbReference type="CDD" id="cd11386">
    <property type="entry name" value="MCP_signal"/>
    <property type="match status" value="1"/>
</dbReference>
<dbReference type="Pfam" id="PF22673">
    <property type="entry name" value="MCP-like_PDC_1"/>
    <property type="match status" value="1"/>
</dbReference>
<keyword evidence="4" id="KW-0472">Membrane</keyword>
<dbReference type="GO" id="GO:0006935">
    <property type="term" value="P:chemotaxis"/>
    <property type="evidence" value="ECO:0007669"/>
    <property type="project" value="UniProtKB-KW"/>
</dbReference>
<comment type="similarity">
    <text evidence="2">Belongs to the methyl-accepting chemotaxis (MCP) protein family.</text>
</comment>
<dbReference type="Gene3D" id="1.10.287.950">
    <property type="entry name" value="Methyl-accepting chemotaxis protein"/>
    <property type="match status" value="1"/>
</dbReference>
<proteinExistence type="inferred from homology"/>
<dbReference type="SUPFAM" id="SSF58104">
    <property type="entry name" value="Methyl-accepting chemotaxis protein (MCP) signaling domain"/>
    <property type="match status" value="1"/>
</dbReference>
<feature type="transmembrane region" description="Helical" evidence="4">
    <location>
        <begin position="20"/>
        <end position="39"/>
    </location>
</feature>
<dbReference type="Pfam" id="PF00015">
    <property type="entry name" value="MCPsignal"/>
    <property type="match status" value="1"/>
</dbReference>
<dbReference type="Gene3D" id="6.10.340.10">
    <property type="match status" value="1"/>
</dbReference>
<dbReference type="InterPro" id="IPR003660">
    <property type="entry name" value="HAMP_dom"/>
</dbReference>
<gene>
    <name evidence="7" type="ORF">ABFV83_04565</name>
</gene>
<dbReference type="PROSITE" id="PS51257">
    <property type="entry name" value="PROKAR_LIPOPROTEIN"/>
    <property type="match status" value="1"/>
</dbReference>
<accession>A0AAU7PU35</accession>
<name>A0AAU7PU35_9FIRM</name>
<evidence type="ECO:0000259" key="6">
    <source>
        <dbReference type="PROSITE" id="PS50885"/>
    </source>
</evidence>
<feature type="domain" description="Methyl-accepting transducer" evidence="5">
    <location>
        <begin position="443"/>
        <end position="672"/>
    </location>
</feature>
<sequence>MNEGKILWKNRLSVKIPVTMAIIILIVIAAMCSCLSLLTGRTVTKMTEKELNYIADENAKEVRSYLDSMLVFSQALSLEVQRYQTLNAEEANKMLQKSLQGVLNNDKIFSAYFAFEPNKFMPNTPKGLSYYAFRDGSGTGFDVLNDYDTYGNADYYLPVKTNLSIHVTEPYEYQLSTGEKVWLITLSCPIVSESGEFLGVSNCDIDMSSIAGLSYADGGYKTSYSYIVTSNGTCLAHTADKGIVGSVPRSVSDYEAIMKAVASGTSATDKIKNSYSNGKTALAIHKALNLDGTDVKWSSAFVVNESEAMGSVTKITLALAGIGMIGLAVLILVSVVTLKKGLAPVDSVMGLAEKMRNGDLSHSNGDVIYKKDELGLLANIFSETSEVLGGYINEISGVLENVASGNLNISIERDFIGDFNKIKLDLCRILDSLNDTFSEMRVAAEQVATGAEQFSDGSQSLSQGSIEQASSVEELSAKIMEITNQVKESAMYANNANNKAESVGTELVNSNKQMNELLKSIGDITETSSQIGNIIKTIEDIAFQTNILALNAAVEAARAGEAGKGFAVVADEVRNLASKSAEAAKNTTVLIESSLHSVQEGAKFAEIAAASLGNVVTGAREIISDIAEISEKTEVQSSSLEEVTTGLEQISSVVQTNAAIAEESAATSQELSAQAQLLKEQIARFIIKKKVF</sequence>
<keyword evidence="1" id="KW-0145">Chemotaxis</keyword>
<dbReference type="CDD" id="cd12913">
    <property type="entry name" value="PDC1_MCP_like"/>
    <property type="match status" value="1"/>
</dbReference>
<dbReference type="RefSeq" id="WP_349947765.1">
    <property type="nucleotide sequence ID" value="NZ_CP157940.1"/>
</dbReference>
<dbReference type="PROSITE" id="PS50885">
    <property type="entry name" value="HAMP"/>
    <property type="match status" value="1"/>
</dbReference>
<dbReference type="AlphaFoldDB" id="A0AAU7PU35"/>
<evidence type="ECO:0000313" key="7">
    <source>
        <dbReference type="EMBL" id="XBS55081.1"/>
    </source>
</evidence>
<dbReference type="PANTHER" id="PTHR43531:SF11">
    <property type="entry name" value="METHYL-ACCEPTING CHEMOTAXIS PROTEIN 3"/>
    <property type="match status" value="1"/>
</dbReference>
<dbReference type="InterPro" id="IPR004089">
    <property type="entry name" value="MCPsignal_dom"/>
</dbReference>
<dbReference type="GO" id="GO:0007165">
    <property type="term" value="P:signal transduction"/>
    <property type="evidence" value="ECO:0007669"/>
    <property type="project" value="UniProtKB-KW"/>
</dbReference>
<evidence type="ECO:0000256" key="2">
    <source>
        <dbReference type="ARBA" id="ARBA00029447"/>
    </source>
</evidence>
<dbReference type="PROSITE" id="PS50111">
    <property type="entry name" value="CHEMOTAXIS_TRANSDUC_2"/>
    <property type="match status" value="1"/>
</dbReference>
<dbReference type="SMART" id="SM00283">
    <property type="entry name" value="MA"/>
    <property type="match status" value="1"/>
</dbReference>
<evidence type="ECO:0000259" key="5">
    <source>
        <dbReference type="PROSITE" id="PS50111"/>
    </source>
</evidence>
<dbReference type="GO" id="GO:0016020">
    <property type="term" value="C:membrane"/>
    <property type="evidence" value="ECO:0007669"/>
    <property type="project" value="InterPro"/>
</dbReference>